<dbReference type="RefSeq" id="WP_114997934.1">
    <property type="nucleotide sequence ID" value="NZ_UFXS01000001.1"/>
</dbReference>
<keyword evidence="2" id="KW-0808">Transferase</keyword>
<dbReference type="Gene3D" id="3.40.630.30">
    <property type="match status" value="1"/>
</dbReference>
<dbReference type="EMBL" id="UFXS01000001">
    <property type="protein sequence ID" value="STD52890.1"/>
    <property type="molecule type" value="Genomic_DNA"/>
</dbReference>
<dbReference type="GO" id="GO:0016747">
    <property type="term" value="F:acyltransferase activity, transferring groups other than amino-acyl groups"/>
    <property type="evidence" value="ECO:0007669"/>
    <property type="project" value="InterPro"/>
</dbReference>
<dbReference type="AlphaFoldDB" id="A0A376FZT5"/>
<dbReference type="Proteomes" id="UP000254737">
    <property type="component" value="Unassembled WGS sequence"/>
</dbReference>
<dbReference type="InterPro" id="IPR016181">
    <property type="entry name" value="Acyl_CoA_acyltransferase"/>
</dbReference>
<dbReference type="PANTHER" id="PTHR43792">
    <property type="entry name" value="GNAT FAMILY, PUTATIVE (AFU_ORTHOLOGUE AFUA_3G00765)-RELATED-RELATED"/>
    <property type="match status" value="1"/>
</dbReference>
<name>A0A376FZT5_9FLAO</name>
<dbReference type="PANTHER" id="PTHR43792:SF13">
    <property type="entry name" value="ACETYLTRANSFERASE"/>
    <property type="match status" value="1"/>
</dbReference>
<feature type="domain" description="N-acetyltransferase" evidence="1">
    <location>
        <begin position="27"/>
        <end position="179"/>
    </location>
</feature>
<sequence length="179" mass="20286">MHLESLQVTELCSERLILMPFTISICENILQNNYTDLEQLNLIRGKGWPDADVIETLPRIIVNLSKVDAPTGFESWMIIKKSTREIIGDIGFKGYNFVGRSCDIGYGIIEAERKQGFAVEAAAELINWAFTKETLEEVTACCLIENIGSTKLLTKLNFTELSRDSTMIYWSLLRENKLS</sequence>
<protein>
    <submittedName>
        <fullName evidence="2">Predicted acetyltransferase</fullName>
    </submittedName>
</protein>
<reference evidence="2 3" key="1">
    <citation type="submission" date="2018-06" db="EMBL/GenBank/DDBJ databases">
        <authorList>
            <consortium name="Pathogen Informatics"/>
            <person name="Doyle S."/>
        </authorList>
    </citation>
    <scope>NUCLEOTIDE SEQUENCE [LARGE SCALE GENOMIC DNA]</scope>
    <source>
        <strain evidence="2 3">NCTC13456</strain>
    </source>
</reference>
<gene>
    <name evidence="2" type="ORF">NCTC13456_00102</name>
</gene>
<dbReference type="InterPro" id="IPR051531">
    <property type="entry name" value="N-acetyltransferase"/>
</dbReference>
<organism evidence="2 3">
    <name type="scientific">Empedobacter falsenii</name>
    <dbReference type="NCBI Taxonomy" id="343874"/>
    <lineage>
        <taxon>Bacteria</taxon>
        <taxon>Pseudomonadati</taxon>
        <taxon>Bacteroidota</taxon>
        <taxon>Flavobacteriia</taxon>
        <taxon>Flavobacteriales</taxon>
        <taxon>Weeksellaceae</taxon>
        <taxon>Empedobacter</taxon>
    </lineage>
</organism>
<dbReference type="Pfam" id="PF13302">
    <property type="entry name" value="Acetyltransf_3"/>
    <property type="match status" value="1"/>
</dbReference>
<evidence type="ECO:0000259" key="1">
    <source>
        <dbReference type="PROSITE" id="PS51186"/>
    </source>
</evidence>
<dbReference type="InterPro" id="IPR000182">
    <property type="entry name" value="GNAT_dom"/>
</dbReference>
<proteinExistence type="predicted"/>
<evidence type="ECO:0000313" key="2">
    <source>
        <dbReference type="EMBL" id="STD52890.1"/>
    </source>
</evidence>
<accession>A0A376FZT5</accession>
<dbReference type="SUPFAM" id="SSF55729">
    <property type="entry name" value="Acyl-CoA N-acyltransferases (Nat)"/>
    <property type="match status" value="1"/>
</dbReference>
<dbReference type="STRING" id="343874.GCA_000805695_00732"/>
<evidence type="ECO:0000313" key="3">
    <source>
        <dbReference type="Proteomes" id="UP000254737"/>
    </source>
</evidence>
<dbReference type="PROSITE" id="PS51186">
    <property type="entry name" value="GNAT"/>
    <property type="match status" value="1"/>
</dbReference>